<dbReference type="InterPro" id="IPR050330">
    <property type="entry name" value="Bact_OuterMem_StrucFunc"/>
</dbReference>
<sequence>MNRRRRSSSSISVWPGYVDALSALLMLVIFMLLIYTLTQLYLSQTLSDRDSELARLGNRLTEISRLLRLEEERTEELEEQLGQAREALAVSLGREEILQAEMDRLEDQVAADRERIQVLLGTQASLQQDIAALRELRAELEREVADMSELLTQRDTEVAELDAELEERQTEIGALRDRSQALEARLAEEQERTLLAQQEIEERELRIQDLVAISEEGARALEEELELSASQRAQIARLNDAIDALQAQLRTISAALRLQEDITQTQEAELADLGERLNTLLAERVTELEQYQSEFFRRLREVLAERDDIRVIGDRFLLPSELLFATGSATIGEAGLEELDKLADLVLELTETIPEDVDWVLRVDGHTDQIPISTARFPSNWELSTARAVSVVRYLAERGVPEARMAATGFGEHQPLQAGTSAEALQANRRIELKLTSR</sequence>
<feature type="coiled-coil region" evidence="2">
    <location>
        <begin position="60"/>
        <end position="199"/>
    </location>
</feature>
<dbReference type="InterPro" id="IPR006665">
    <property type="entry name" value="OmpA-like"/>
</dbReference>
<dbReference type="Gene3D" id="3.30.1330.60">
    <property type="entry name" value="OmpA-like domain"/>
    <property type="match status" value="1"/>
</dbReference>
<dbReference type="SUPFAM" id="SSF103088">
    <property type="entry name" value="OmpA-like"/>
    <property type="match status" value="1"/>
</dbReference>
<reference evidence="5 6" key="1">
    <citation type="submission" date="2019-04" db="EMBL/GenBank/DDBJ databases">
        <title>Natronospirillum operosus gen. nov., sp. nov., a haloalkaliphilic satellite isolated from decaying biomass of laboratory culture of cyanobacterium Geitlerinema sp. and proposal of Natronospirillaceae fam. nov. and Saccharospirillaceae fam. nov.</title>
        <authorList>
            <person name="Kevbrin V."/>
            <person name="Boltyanskaya Y."/>
            <person name="Koziaeva V."/>
            <person name="Grouzdev D.S."/>
            <person name="Park M."/>
            <person name="Cho J."/>
        </authorList>
    </citation>
    <scope>NUCLEOTIDE SEQUENCE [LARGE SCALE GENOMIC DNA]</scope>
    <source>
        <strain evidence="5 6">G-116</strain>
    </source>
</reference>
<comment type="caution">
    <text evidence="5">The sequence shown here is derived from an EMBL/GenBank/DDBJ whole genome shotgun (WGS) entry which is preliminary data.</text>
</comment>
<dbReference type="PANTHER" id="PTHR30329">
    <property type="entry name" value="STATOR ELEMENT OF FLAGELLAR MOTOR COMPLEX"/>
    <property type="match status" value="1"/>
</dbReference>
<dbReference type="Pfam" id="PF00691">
    <property type="entry name" value="OmpA"/>
    <property type="match status" value="1"/>
</dbReference>
<evidence type="ECO:0000313" key="5">
    <source>
        <dbReference type="EMBL" id="TGG94205.1"/>
    </source>
</evidence>
<feature type="coiled-coil region" evidence="2">
    <location>
        <begin position="228"/>
        <end position="283"/>
    </location>
</feature>
<evidence type="ECO:0000256" key="2">
    <source>
        <dbReference type="SAM" id="Coils"/>
    </source>
</evidence>
<evidence type="ECO:0000256" key="1">
    <source>
        <dbReference type="PROSITE-ProRule" id="PRU00473"/>
    </source>
</evidence>
<dbReference type="AlphaFoldDB" id="A0A4Z0WCJ2"/>
<dbReference type="RefSeq" id="WP_135482772.1">
    <property type="nucleotide sequence ID" value="NZ_SRMF01000002.1"/>
</dbReference>
<gene>
    <name evidence="5" type="ORF">E4656_08540</name>
</gene>
<keyword evidence="2" id="KW-0175">Coiled coil</keyword>
<feature type="domain" description="OmpA-like" evidence="4">
    <location>
        <begin position="312"/>
        <end position="438"/>
    </location>
</feature>
<evidence type="ECO:0000313" key="6">
    <source>
        <dbReference type="Proteomes" id="UP000297475"/>
    </source>
</evidence>
<dbReference type="GO" id="GO:0016020">
    <property type="term" value="C:membrane"/>
    <property type="evidence" value="ECO:0007669"/>
    <property type="project" value="UniProtKB-UniRule"/>
</dbReference>
<organism evidence="5 6">
    <name type="scientific">Natronospirillum operosum</name>
    <dbReference type="NCBI Taxonomy" id="2759953"/>
    <lineage>
        <taxon>Bacteria</taxon>
        <taxon>Pseudomonadati</taxon>
        <taxon>Pseudomonadota</taxon>
        <taxon>Gammaproteobacteria</taxon>
        <taxon>Oceanospirillales</taxon>
        <taxon>Natronospirillaceae</taxon>
        <taxon>Natronospirillum</taxon>
    </lineage>
</organism>
<keyword evidence="3" id="KW-0812">Transmembrane</keyword>
<feature type="transmembrane region" description="Helical" evidence="3">
    <location>
        <begin position="21"/>
        <end position="42"/>
    </location>
</feature>
<evidence type="ECO:0000256" key="3">
    <source>
        <dbReference type="SAM" id="Phobius"/>
    </source>
</evidence>
<dbReference type="CDD" id="cd07185">
    <property type="entry name" value="OmpA_C-like"/>
    <property type="match status" value="1"/>
</dbReference>
<dbReference type="PANTHER" id="PTHR30329:SF21">
    <property type="entry name" value="LIPOPROTEIN YIAD-RELATED"/>
    <property type="match status" value="1"/>
</dbReference>
<evidence type="ECO:0000259" key="4">
    <source>
        <dbReference type="PROSITE" id="PS51123"/>
    </source>
</evidence>
<keyword evidence="3" id="KW-1133">Transmembrane helix</keyword>
<dbReference type="EMBL" id="SRMF01000002">
    <property type="protein sequence ID" value="TGG94205.1"/>
    <property type="molecule type" value="Genomic_DNA"/>
</dbReference>
<proteinExistence type="predicted"/>
<dbReference type="PROSITE" id="PS51123">
    <property type="entry name" value="OMPA_2"/>
    <property type="match status" value="1"/>
</dbReference>
<keyword evidence="1 3" id="KW-0472">Membrane</keyword>
<dbReference type="InterPro" id="IPR036737">
    <property type="entry name" value="OmpA-like_sf"/>
</dbReference>
<keyword evidence="6" id="KW-1185">Reference proteome</keyword>
<protein>
    <submittedName>
        <fullName evidence="5">OmpA family protein</fullName>
    </submittedName>
</protein>
<name>A0A4Z0WCJ2_9GAMM</name>
<dbReference type="Proteomes" id="UP000297475">
    <property type="component" value="Unassembled WGS sequence"/>
</dbReference>
<dbReference type="OrthoDB" id="9815217at2"/>
<accession>A0A4Z0WCJ2</accession>